<dbReference type="Proteomes" id="UP001190700">
    <property type="component" value="Unassembled WGS sequence"/>
</dbReference>
<feature type="region of interest" description="Disordered" evidence="1">
    <location>
        <begin position="652"/>
        <end position="683"/>
    </location>
</feature>
<feature type="compositionally biased region" description="Basic and acidic residues" evidence="1">
    <location>
        <begin position="655"/>
        <end position="665"/>
    </location>
</feature>
<evidence type="ECO:0000313" key="3">
    <source>
        <dbReference type="Proteomes" id="UP001190700"/>
    </source>
</evidence>
<gene>
    <name evidence="2" type="ORF">CYMTET_8714</name>
</gene>
<dbReference type="EMBL" id="LGRX02002705">
    <property type="protein sequence ID" value="KAK3283628.1"/>
    <property type="molecule type" value="Genomic_DNA"/>
</dbReference>
<dbReference type="AlphaFoldDB" id="A0AAE0GT99"/>
<feature type="region of interest" description="Disordered" evidence="1">
    <location>
        <begin position="198"/>
        <end position="243"/>
    </location>
</feature>
<proteinExistence type="predicted"/>
<evidence type="ECO:0008006" key="4">
    <source>
        <dbReference type="Google" id="ProtNLM"/>
    </source>
</evidence>
<keyword evidence="3" id="KW-1185">Reference proteome</keyword>
<accession>A0AAE0GT99</accession>
<feature type="region of interest" description="Disordered" evidence="1">
    <location>
        <begin position="95"/>
        <end position="153"/>
    </location>
</feature>
<feature type="compositionally biased region" description="Low complexity" evidence="1">
    <location>
        <begin position="100"/>
        <end position="110"/>
    </location>
</feature>
<feature type="compositionally biased region" description="Basic and acidic residues" evidence="1">
    <location>
        <begin position="132"/>
        <end position="142"/>
    </location>
</feature>
<sequence>MGGRKPTSCGPATSPQHEAAEMSLEILISTAQAALRAQRLARRQGAALPECIGDDESIALTPQQSLTHLALHATRAVAAAATVCLPAFERASTTAPGLATSSTFPPSSSTRGTASSQGPSVRTLRRTTQRQNAKERAERRDPPATTGFFTTPSVLPTVVPGASFTFGNASGTVKSRDFAQTAAPSCGAAVSDSTFSDIVQRAPSGTPPSPGEKRSGKPASVPPSPPRTSKKGKAAAQGDSQDEDIADLEYEDPWHEADGLDVEGALAADQALEAGAADSVTPPESLIVAEAAPAEPPTQGPLNMMVARRRQSMESVVHGGGDPDSERRVPSPRAGVQGDTILFTIMHLLGAPLTAYARMGGRLHHAPLPLTNPRVETWVLMVDREIMDMAMGDPAAANVRSTSMGQPVWEWIPATARESEMLHFDQDGLAAWSEENKVKEMVLKLVKGVTKFPRSAADTKSADKDGLLAQLEHYSNLVRKTFQEAIVVEALTTPSCTPSVSEYQASVSSLLWSFKEYTLQDQQKRFLEQAAGIFGSDQAWHQRYVELDVFFSDLAVCSLTQGYLENTHGEAIALKQAPNETAAEYFSRLETRMASVNFLAGRVPNCVEMSNLSMLSTPEEWERKAASDDIPGTHNALLKIREVAEEVENDIDTEAAQRRTADRPPRTVSFANPPPRSPFFRRTPSSNRPALAMLENGPTTAAAAAVTPLPPPPGLSRPDAPKVRRCFACGSAEHIVRNCTDEAKLKEWRANAPARLANSPGFVAAVVWAIEQQEDLSRVDGVPEEFSEEVLALASCEDEQGYQTLAALAGIELVEGDGLPPVEDDE</sequence>
<evidence type="ECO:0000256" key="1">
    <source>
        <dbReference type="SAM" id="MobiDB-lite"/>
    </source>
</evidence>
<organism evidence="2 3">
    <name type="scientific">Cymbomonas tetramitiformis</name>
    <dbReference type="NCBI Taxonomy" id="36881"/>
    <lineage>
        <taxon>Eukaryota</taxon>
        <taxon>Viridiplantae</taxon>
        <taxon>Chlorophyta</taxon>
        <taxon>Pyramimonadophyceae</taxon>
        <taxon>Pyramimonadales</taxon>
        <taxon>Pyramimonadaceae</taxon>
        <taxon>Cymbomonas</taxon>
    </lineage>
</organism>
<protein>
    <recommendedName>
        <fullName evidence="4">CCHC-type domain-containing protein</fullName>
    </recommendedName>
</protein>
<name>A0AAE0GT99_9CHLO</name>
<comment type="caution">
    <text evidence="2">The sequence shown here is derived from an EMBL/GenBank/DDBJ whole genome shotgun (WGS) entry which is preliminary data.</text>
</comment>
<reference evidence="2 3" key="1">
    <citation type="journal article" date="2015" name="Genome Biol. Evol.">
        <title>Comparative Genomics of a Bacterivorous Green Alga Reveals Evolutionary Causalities and Consequences of Phago-Mixotrophic Mode of Nutrition.</title>
        <authorList>
            <person name="Burns J.A."/>
            <person name="Paasch A."/>
            <person name="Narechania A."/>
            <person name="Kim E."/>
        </authorList>
    </citation>
    <scope>NUCLEOTIDE SEQUENCE [LARGE SCALE GENOMIC DNA]</scope>
    <source>
        <strain evidence="2 3">PLY_AMNH</strain>
    </source>
</reference>
<feature type="compositionally biased region" description="Polar residues" evidence="1">
    <location>
        <begin position="111"/>
        <end position="120"/>
    </location>
</feature>
<evidence type="ECO:0000313" key="2">
    <source>
        <dbReference type="EMBL" id="KAK3283628.1"/>
    </source>
</evidence>